<evidence type="ECO:0000313" key="2">
    <source>
        <dbReference type="Proteomes" id="UP001205890"/>
    </source>
</evidence>
<organism evidence="1 2">
    <name type="scientific">Alsobacter ponti</name>
    <dbReference type="NCBI Taxonomy" id="2962936"/>
    <lineage>
        <taxon>Bacteria</taxon>
        <taxon>Pseudomonadati</taxon>
        <taxon>Pseudomonadota</taxon>
        <taxon>Alphaproteobacteria</taxon>
        <taxon>Hyphomicrobiales</taxon>
        <taxon>Alsobacteraceae</taxon>
        <taxon>Alsobacter</taxon>
    </lineage>
</organism>
<dbReference type="Proteomes" id="UP001205890">
    <property type="component" value="Unassembled WGS sequence"/>
</dbReference>
<evidence type="ECO:0000313" key="1">
    <source>
        <dbReference type="EMBL" id="MCP8937036.1"/>
    </source>
</evidence>
<gene>
    <name evidence="1" type="ORF">NK718_00765</name>
</gene>
<dbReference type="RefSeq" id="WP_254737555.1">
    <property type="nucleotide sequence ID" value="NZ_JANCLU010000001.1"/>
</dbReference>
<evidence type="ECO:0008006" key="3">
    <source>
        <dbReference type="Google" id="ProtNLM"/>
    </source>
</evidence>
<name>A0ABT1L6M0_9HYPH</name>
<protein>
    <recommendedName>
        <fullName evidence="3">Cell division protein FtsK</fullName>
    </recommendedName>
</protein>
<accession>A0ABT1L6M0</accession>
<comment type="caution">
    <text evidence="1">The sequence shown here is derived from an EMBL/GenBank/DDBJ whole genome shotgun (WGS) entry which is preliminary data.</text>
</comment>
<dbReference type="EMBL" id="JANCLU010000001">
    <property type="protein sequence ID" value="MCP8937036.1"/>
    <property type="molecule type" value="Genomic_DNA"/>
</dbReference>
<proteinExistence type="predicted"/>
<reference evidence="1 2" key="1">
    <citation type="submission" date="2022-07" db="EMBL/GenBank/DDBJ databases">
        <authorList>
            <person name="Li W.-J."/>
            <person name="Deng Q.-Q."/>
        </authorList>
    </citation>
    <scope>NUCLEOTIDE SEQUENCE [LARGE SCALE GENOMIC DNA]</scope>
    <source>
        <strain evidence="1 2">SYSU M60028</strain>
    </source>
</reference>
<keyword evidence="2" id="KW-1185">Reference proteome</keyword>
<sequence>MLVYGDAAFTRSTREALAAAAERWRRADAAVAALRHSERVTAFLSVAELAQGIADAAFHRDGQDETDPASDGVLDLLTVLARGLLDSWRGSETADGEGEARRRFASLAALDVPETVSCRKAEGYAFYALYPESYGLAALTSGLRPRTRVIGLRSIGTGLAAMVAAALGARAVTLRPHGDPFRRELAIGPRLSAWLLADVDAAFAVVDEGPGLSGSSFGCVVDWLEAHGVARERIHLFPSHAGPPGPQADPAHRARWETLSRHVVSFEDAVLPRLGSWVGDLTGGPQSPLEDVSGGAWRERAFPSESDWPAANVAQERRKYLLRAGGRAWLLKFAGLGEAGEAAFARARVLGEACFTPPPSGLRNGFLVREWIEGARPVDNEGPLRPRLLARVGEYLGFRALSFPAGPEWGASLAELSVMAERNAGLALGPEAARRLARWRARLPELERAVRRVATDNRMHAHEWLVVGGDAIVKTDAVDHCAAHDLIGCQDIGWDVAGAAVEFKLTERELSGLCERVGGRAGREVSRDLLAFLLPCYAAFQLGAATMAADGLAGSAEEKRLRAEATRYAAVLKRRL</sequence>